<reference evidence="8" key="1">
    <citation type="journal article" date="2019" name="Int. J. Syst. Evol. Microbiol.">
        <title>The Global Catalogue of Microorganisms (GCM) 10K type strain sequencing project: providing services to taxonomists for standard genome sequencing and annotation.</title>
        <authorList>
            <consortium name="The Broad Institute Genomics Platform"/>
            <consortium name="The Broad Institute Genome Sequencing Center for Infectious Disease"/>
            <person name="Wu L."/>
            <person name="Ma J."/>
        </authorList>
    </citation>
    <scope>NUCLEOTIDE SEQUENCE [LARGE SCALE GENOMIC DNA]</scope>
    <source>
        <strain evidence="8">KCTC 52487</strain>
    </source>
</reference>
<evidence type="ECO:0000256" key="2">
    <source>
        <dbReference type="ARBA" id="ARBA00007524"/>
    </source>
</evidence>
<accession>A0ABV6ZVU3</accession>
<dbReference type="RefSeq" id="WP_343165315.1">
    <property type="nucleotide sequence ID" value="NZ_JBHRSV010000005.1"/>
</dbReference>
<evidence type="ECO:0000256" key="6">
    <source>
        <dbReference type="SAM" id="Phobius"/>
    </source>
</evidence>
<keyword evidence="5 6" id="KW-0472">Membrane</keyword>
<evidence type="ECO:0000256" key="1">
    <source>
        <dbReference type="ARBA" id="ARBA00004141"/>
    </source>
</evidence>
<dbReference type="InterPro" id="IPR004307">
    <property type="entry name" value="TspO_MBR"/>
</dbReference>
<proteinExistence type="inferred from homology"/>
<evidence type="ECO:0000313" key="7">
    <source>
        <dbReference type="EMBL" id="MFC2925547.1"/>
    </source>
</evidence>
<dbReference type="EMBL" id="JBHRSV010000005">
    <property type="protein sequence ID" value="MFC2925547.1"/>
    <property type="molecule type" value="Genomic_DNA"/>
</dbReference>
<comment type="subcellular location">
    <subcellularLocation>
        <location evidence="1">Membrane</location>
        <topology evidence="1">Multi-pass membrane protein</topology>
    </subcellularLocation>
</comment>
<dbReference type="Pfam" id="PF03073">
    <property type="entry name" value="TspO_MBR"/>
    <property type="match status" value="1"/>
</dbReference>
<feature type="transmembrane region" description="Helical" evidence="6">
    <location>
        <begin position="108"/>
        <end position="130"/>
    </location>
</feature>
<keyword evidence="3 6" id="KW-0812">Transmembrane</keyword>
<evidence type="ECO:0000256" key="3">
    <source>
        <dbReference type="ARBA" id="ARBA00022692"/>
    </source>
</evidence>
<evidence type="ECO:0000256" key="5">
    <source>
        <dbReference type="ARBA" id="ARBA00023136"/>
    </source>
</evidence>
<protein>
    <submittedName>
        <fullName evidence="7">Tryptophan-rich sensory protein</fullName>
    </submittedName>
</protein>
<evidence type="ECO:0000256" key="4">
    <source>
        <dbReference type="ARBA" id="ARBA00022989"/>
    </source>
</evidence>
<keyword evidence="4 6" id="KW-1133">Transmembrane helix</keyword>
<feature type="transmembrane region" description="Helical" evidence="6">
    <location>
        <begin position="73"/>
        <end position="96"/>
    </location>
</feature>
<dbReference type="Gene3D" id="1.20.1260.100">
    <property type="entry name" value="TspO/MBR protein"/>
    <property type="match status" value="1"/>
</dbReference>
<sequence length="190" mass="20976">MFRPIAARQLHRPHVKRVRMMKEHALSGRERPTVGRLAVYLVLTAAFTGLIAGGANAAGAYDWVYRDLDRPVWLLPGGLLTMFWVGKTMLLAFALWSVERFGREGWRWLGAAGVLGTIASGVAWTIVFFFMRDLSLGLLAVLASWVTTVFAAWAVGRASVGSGAFLWLPLIFQCYALAASFELMRLNTGL</sequence>
<dbReference type="Proteomes" id="UP001595379">
    <property type="component" value="Unassembled WGS sequence"/>
</dbReference>
<comment type="caution">
    <text evidence="7">The sequence shown here is derived from an EMBL/GenBank/DDBJ whole genome shotgun (WGS) entry which is preliminary data.</text>
</comment>
<name>A0ABV6ZVU3_9PROT</name>
<organism evidence="7 8">
    <name type="scientific">Hyphobacterium vulgare</name>
    <dbReference type="NCBI Taxonomy" id="1736751"/>
    <lineage>
        <taxon>Bacteria</taxon>
        <taxon>Pseudomonadati</taxon>
        <taxon>Pseudomonadota</taxon>
        <taxon>Alphaproteobacteria</taxon>
        <taxon>Maricaulales</taxon>
        <taxon>Maricaulaceae</taxon>
        <taxon>Hyphobacterium</taxon>
    </lineage>
</organism>
<evidence type="ECO:0000313" key="8">
    <source>
        <dbReference type="Proteomes" id="UP001595379"/>
    </source>
</evidence>
<comment type="similarity">
    <text evidence="2">Belongs to the TspO/BZRP family.</text>
</comment>
<keyword evidence="8" id="KW-1185">Reference proteome</keyword>
<dbReference type="InterPro" id="IPR038330">
    <property type="entry name" value="TspO/MBR-related_sf"/>
</dbReference>
<feature type="transmembrane region" description="Helical" evidence="6">
    <location>
        <begin position="163"/>
        <end position="181"/>
    </location>
</feature>
<feature type="transmembrane region" description="Helical" evidence="6">
    <location>
        <begin position="136"/>
        <end position="156"/>
    </location>
</feature>
<gene>
    <name evidence="7" type="ORF">ACFOOR_05465</name>
</gene>